<reference evidence="1" key="1">
    <citation type="journal article" date="2020" name="Stud. Mycol.">
        <title>101 Dothideomycetes genomes: a test case for predicting lifestyles and emergence of pathogens.</title>
        <authorList>
            <person name="Haridas S."/>
            <person name="Albert R."/>
            <person name="Binder M."/>
            <person name="Bloem J."/>
            <person name="Labutti K."/>
            <person name="Salamov A."/>
            <person name="Andreopoulos B."/>
            <person name="Baker S."/>
            <person name="Barry K."/>
            <person name="Bills G."/>
            <person name="Bluhm B."/>
            <person name="Cannon C."/>
            <person name="Castanera R."/>
            <person name="Culley D."/>
            <person name="Daum C."/>
            <person name="Ezra D."/>
            <person name="Gonzalez J."/>
            <person name="Henrissat B."/>
            <person name="Kuo A."/>
            <person name="Liang C."/>
            <person name="Lipzen A."/>
            <person name="Lutzoni F."/>
            <person name="Magnuson J."/>
            <person name="Mondo S."/>
            <person name="Nolan M."/>
            <person name="Ohm R."/>
            <person name="Pangilinan J."/>
            <person name="Park H.-J."/>
            <person name="Ramirez L."/>
            <person name="Alfaro M."/>
            <person name="Sun H."/>
            <person name="Tritt A."/>
            <person name="Yoshinaga Y."/>
            <person name="Zwiers L.-H."/>
            <person name="Turgeon B."/>
            <person name="Goodwin S."/>
            <person name="Spatafora J."/>
            <person name="Crous P."/>
            <person name="Grigoriev I."/>
        </authorList>
    </citation>
    <scope>NUCLEOTIDE SEQUENCE</scope>
    <source>
        <strain evidence="1">CBS 130266</strain>
    </source>
</reference>
<evidence type="ECO:0008006" key="3">
    <source>
        <dbReference type="Google" id="ProtNLM"/>
    </source>
</evidence>
<name>A0A9P4TXF4_9PEZI</name>
<organism evidence="1 2">
    <name type="scientific">Tothia fuscella</name>
    <dbReference type="NCBI Taxonomy" id="1048955"/>
    <lineage>
        <taxon>Eukaryota</taxon>
        <taxon>Fungi</taxon>
        <taxon>Dikarya</taxon>
        <taxon>Ascomycota</taxon>
        <taxon>Pezizomycotina</taxon>
        <taxon>Dothideomycetes</taxon>
        <taxon>Pleosporomycetidae</taxon>
        <taxon>Venturiales</taxon>
        <taxon>Cylindrosympodiaceae</taxon>
        <taxon>Tothia</taxon>
    </lineage>
</organism>
<dbReference type="EMBL" id="MU007046">
    <property type="protein sequence ID" value="KAF2429560.1"/>
    <property type="molecule type" value="Genomic_DNA"/>
</dbReference>
<comment type="caution">
    <text evidence="1">The sequence shown here is derived from an EMBL/GenBank/DDBJ whole genome shotgun (WGS) entry which is preliminary data.</text>
</comment>
<dbReference type="Proteomes" id="UP000800235">
    <property type="component" value="Unassembled WGS sequence"/>
</dbReference>
<proteinExistence type="predicted"/>
<keyword evidence="2" id="KW-1185">Reference proteome</keyword>
<evidence type="ECO:0000313" key="2">
    <source>
        <dbReference type="Proteomes" id="UP000800235"/>
    </source>
</evidence>
<protein>
    <recommendedName>
        <fullName evidence="3">ABM domain-containing protein</fullName>
    </recommendedName>
</protein>
<gene>
    <name evidence="1" type="ORF">EJ08DRAFT_698276</name>
</gene>
<sequence>MPPPLCTELAVLPLEEGVDVVRTGSEGHMVMQAVMAILSKQAGFQGASYGHQIENHANLNIAFDWNSIDDHKAFAGTEEHKSLVEKLKSIMAGPTIPHHVNFSPPFTALAGNAPVVDLLTVYFRKNVNEDEFNETWNTFCDIAKDKAEGSLGCTSGWIVEDLEHESIDGKAKGFAAAIGWESVEAHVKYRNTIVFKESIDAIRSAASGISMHHVKFTTA</sequence>
<dbReference type="SUPFAM" id="SSF54909">
    <property type="entry name" value="Dimeric alpha+beta barrel"/>
    <property type="match status" value="1"/>
</dbReference>
<dbReference type="AlphaFoldDB" id="A0A9P4TXF4"/>
<evidence type="ECO:0000313" key="1">
    <source>
        <dbReference type="EMBL" id="KAF2429560.1"/>
    </source>
</evidence>
<accession>A0A9P4TXF4</accession>
<dbReference type="Gene3D" id="3.30.70.100">
    <property type="match status" value="2"/>
</dbReference>
<dbReference type="OrthoDB" id="3830579at2759"/>
<dbReference type="InterPro" id="IPR011008">
    <property type="entry name" value="Dimeric_a/b-barrel"/>
</dbReference>